<dbReference type="InterPro" id="IPR036291">
    <property type="entry name" value="NAD(P)-bd_dom_sf"/>
</dbReference>
<dbReference type="Proteomes" id="UP000295662">
    <property type="component" value="Unassembled WGS sequence"/>
</dbReference>
<evidence type="ECO:0000259" key="1">
    <source>
        <dbReference type="Pfam" id="PF01408"/>
    </source>
</evidence>
<dbReference type="Pfam" id="PF19051">
    <property type="entry name" value="GFO_IDH_MocA_C2"/>
    <property type="match status" value="1"/>
</dbReference>
<gene>
    <name evidence="3" type="ORF">EI77_00519</name>
</gene>
<dbReference type="InterPro" id="IPR006311">
    <property type="entry name" value="TAT_signal"/>
</dbReference>
<organism evidence="3 4">
    <name type="scientific">Prosthecobacter fusiformis</name>
    <dbReference type="NCBI Taxonomy" id="48464"/>
    <lineage>
        <taxon>Bacteria</taxon>
        <taxon>Pseudomonadati</taxon>
        <taxon>Verrucomicrobiota</taxon>
        <taxon>Verrucomicrobiia</taxon>
        <taxon>Verrucomicrobiales</taxon>
        <taxon>Verrucomicrobiaceae</taxon>
        <taxon>Prosthecobacter</taxon>
    </lineage>
</organism>
<keyword evidence="4" id="KW-1185">Reference proteome</keyword>
<dbReference type="InterPro" id="IPR043906">
    <property type="entry name" value="Gfo/Idh/MocA_OxRdtase_bact_C"/>
</dbReference>
<reference evidence="3 4" key="1">
    <citation type="submission" date="2019-03" db="EMBL/GenBank/DDBJ databases">
        <title>Genomic Encyclopedia of Archaeal and Bacterial Type Strains, Phase II (KMG-II): from individual species to whole genera.</title>
        <authorList>
            <person name="Goeker M."/>
        </authorList>
    </citation>
    <scope>NUCLEOTIDE SEQUENCE [LARGE SCALE GENOMIC DNA]</scope>
    <source>
        <strain evidence="3 4">ATCC 25309</strain>
    </source>
</reference>
<protein>
    <submittedName>
        <fullName evidence="3">Putative dehydrogenase</fullName>
    </submittedName>
</protein>
<evidence type="ECO:0000313" key="3">
    <source>
        <dbReference type="EMBL" id="TDU81216.1"/>
    </source>
</evidence>
<name>A0A4R7SRW8_9BACT</name>
<dbReference type="InterPro" id="IPR000683">
    <property type="entry name" value="Gfo/Idh/MocA-like_OxRdtase_N"/>
</dbReference>
<dbReference type="Pfam" id="PF01408">
    <property type="entry name" value="GFO_IDH_MocA"/>
    <property type="match status" value="1"/>
</dbReference>
<evidence type="ECO:0000259" key="2">
    <source>
        <dbReference type="Pfam" id="PF19051"/>
    </source>
</evidence>
<accession>A0A4R7SRW8</accession>
<feature type="domain" description="Gfo/Idh/MocA-like oxidoreductase N-terminal" evidence="1">
    <location>
        <begin position="36"/>
        <end position="152"/>
    </location>
</feature>
<dbReference type="PANTHER" id="PTHR43818:SF5">
    <property type="entry name" value="OXIDOREDUCTASE FAMILY PROTEIN"/>
    <property type="match status" value="1"/>
</dbReference>
<dbReference type="Gene3D" id="3.30.360.10">
    <property type="entry name" value="Dihydrodipicolinate Reductase, domain 2"/>
    <property type="match status" value="1"/>
</dbReference>
<dbReference type="Gene3D" id="3.40.50.720">
    <property type="entry name" value="NAD(P)-binding Rossmann-like Domain"/>
    <property type="match status" value="1"/>
</dbReference>
<dbReference type="RefSeq" id="WP_133793188.1">
    <property type="nucleotide sequence ID" value="NZ_SOCA01000001.1"/>
</dbReference>
<dbReference type="SUPFAM" id="SSF55347">
    <property type="entry name" value="Glyceraldehyde-3-phosphate dehydrogenase-like, C-terminal domain"/>
    <property type="match status" value="1"/>
</dbReference>
<proteinExistence type="predicted"/>
<sequence length="483" mass="53239">MSLQPAPTTRRSFIRHTALAATALSASRVLGANETVRVAAIGVGGQGTGNAKRFSKVPGVEIAYVCDPDTVALDRAKKTFPNAKTTQDLRHVMDDQSIDAVIVSTGNHWHVLAAIWACQAGKDVYVEKPVSHNIWEGRQLVAAARKYNRIVQGGTQQRSDPFHDELKAYLDSGTLGAMKYVRCNHYGMRATIGKRDTPLAPPTTVDYNLWLGPAQDVPILREKFHYDWHWNWNTGNGELGNWGPHILDDLRNVVFRDKVSLPKRVLAGGGRYGWDDAGETPNTHFLYYDTGVVPVIMDVHNLPRQKGMKAPDVYRRRRSSAFMIIECEGGYYAGGRGGGSAHDPEGKVIQKFKGDGGGTHAANFIAAVRSRKSSDLKAEIEQIHFSSAWCHLGNISWQLGQNADLDTAKARLKDFQPWQEVIEDLPAHLTANEVTLKPGDVKVGPILEIDAEKETFIGESATPEALALLKREYREGFAVPEAV</sequence>
<dbReference type="AlphaFoldDB" id="A0A4R7SRW8"/>
<dbReference type="EMBL" id="SOCA01000001">
    <property type="protein sequence ID" value="TDU81216.1"/>
    <property type="molecule type" value="Genomic_DNA"/>
</dbReference>
<dbReference type="OrthoDB" id="178664at2"/>
<dbReference type="PANTHER" id="PTHR43818">
    <property type="entry name" value="BCDNA.GH03377"/>
    <property type="match status" value="1"/>
</dbReference>
<evidence type="ECO:0000313" key="4">
    <source>
        <dbReference type="Proteomes" id="UP000295662"/>
    </source>
</evidence>
<comment type="caution">
    <text evidence="3">The sequence shown here is derived from an EMBL/GenBank/DDBJ whole genome shotgun (WGS) entry which is preliminary data.</text>
</comment>
<dbReference type="InterPro" id="IPR050463">
    <property type="entry name" value="Gfo/Idh/MocA_oxidrdct_glycsds"/>
</dbReference>
<feature type="domain" description="Gfo/Idh/MocA-like oxidoreductase bacterial type C-terminal" evidence="2">
    <location>
        <begin position="199"/>
        <end position="289"/>
    </location>
</feature>
<dbReference type="GO" id="GO:0000166">
    <property type="term" value="F:nucleotide binding"/>
    <property type="evidence" value="ECO:0007669"/>
    <property type="project" value="InterPro"/>
</dbReference>
<dbReference type="SUPFAM" id="SSF51735">
    <property type="entry name" value="NAD(P)-binding Rossmann-fold domains"/>
    <property type="match status" value="1"/>
</dbReference>
<dbReference type="PROSITE" id="PS51318">
    <property type="entry name" value="TAT"/>
    <property type="match status" value="1"/>
</dbReference>